<gene>
    <name evidence="1" type="ORF">MM415A05076_0004</name>
</gene>
<dbReference type="EMBL" id="MT141676">
    <property type="protein sequence ID" value="QJA69084.1"/>
    <property type="molecule type" value="Genomic_DNA"/>
</dbReference>
<accession>A0A6M3JG83</accession>
<sequence>MGTSSKMSKYKKFKSTKNLKQWCKARGIDFKKHCAEYHIELTK</sequence>
<reference evidence="1" key="1">
    <citation type="submission" date="2020-03" db="EMBL/GenBank/DDBJ databases">
        <title>The deep terrestrial virosphere.</title>
        <authorList>
            <person name="Holmfeldt K."/>
            <person name="Nilsson E."/>
            <person name="Simone D."/>
            <person name="Lopez-Fernandez M."/>
            <person name="Wu X."/>
            <person name="de Brujin I."/>
            <person name="Lundin D."/>
            <person name="Andersson A."/>
            <person name="Bertilsson S."/>
            <person name="Dopson M."/>
        </authorList>
    </citation>
    <scope>NUCLEOTIDE SEQUENCE</scope>
    <source>
        <strain evidence="1">MM415A05076</strain>
    </source>
</reference>
<dbReference type="AlphaFoldDB" id="A0A6M3JG83"/>
<name>A0A6M3JG83_9ZZZZ</name>
<proteinExistence type="predicted"/>
<protein>
    <submittedName>
        <fullName evidence="1">Uncharacterized protein</fullName>
    </submittedName>
</protein>
<organism evidence="1">
    <name type="scientific">viral metagenome</name>
    <dbReference type="NCBI Taxonomy" id="1070528"/>
    <lineage>
        <taxon>unclassified sequences</taxon>
        <taxon>metagenomes</taxon>
        <taxon>organismal metagenomes</taxon>
    </lineage>
</organism>
<evidence type="ECO:0000313" key="1">
    <source>
        <dbReference type="EMBL" id="QJA69084.1"/>
    </source>
</evidence>